<dbReference type="PATRIC" id="fig|927665.4.peg.2675"/>
<dbReference type="InterPro" id="IPR046357">
    <property type="entry name" value="PPIase_dom_sf"/>
</dbReference>
<dbReference type="Proteomes" id="UP000033047">
    <property type="component" value="Unassembled WGS sequence"/>
</dbReference>
<evidence type="ECO:0000313" key="9">
    <source>
        <dbReference type="EMBL" id="KKB54847.1"/>
    </source>
</evidence>
<dbReference type="PANTHER" id="PTHR47245:SF1">
    <property type="entry name" value="FOLDASE PROTEIN PRSA"/>
    <property type="match status" value="1"/>
</dbReference>
<evidence type="ECO:0000256" key="5">
    <source>
        <dbReference type="ARBA" id="ARBA00023235"/>
    </source>
</evidence>
<feature type="domain" description="PpiC" evidence="8">
    <location>
        <begin position="233"/>
        <end position="336"/>
    </location>
</feature>
<keyword evidence="3 7" id="KW-0732">Signal</keyword>
<feature type="signal peptide" evidence="7">
    <location>
        <begin position="1"/>
        <end position="24"/>
    </location>
</feature>
<comment type="caution">
    <text evidence="9">The sequence shown here is derived from an EMBL/GenBank/DDBJ whole genome shotgun (WGS) entry which is preliminary data.</text>
</comment>
<evidence type="ECO:0000256" key="4">
    <source>
        <dbReference type="ARBA" id="ARBA00023110"/>
    </source>
</evidence>
<accession>A0A0F5JBM5</accession>
<organism evidence="9 10">
    <name type="scientific">Parabacteroides goldsteinii DSM 19448 = WAL 12034</name>
    <dbReference type="NCBI Taxonomy" id="927665"/>
    <lineage>
        <taxon>Bacteria</taxon>
        <taxon>Pseudomonadati</taxon>
        <taxon>Bacteroidota</taxon>
        <taxon>Bacteroidia</taxon>
        <taxon>Bacteroidales</taxon>
        <taxon>Tannerellaceae</taxon>
        <taxon>Parabacteroides</taxon>
    </lineage>
</organism>
<dbReference type="SUPFAM" id="SSF54534">
    <property type="entry name" value="FKBP-like"/>
    <property type="match status" value="2"/>
</dbReference>
<dbReference type="AlphaFoldDB" id="A0A0F5JBM5"/>
<comment type="catalytic activity">
    <reaction evidence="1">
        <text>[protein]-peptidylproline (omega=180) = [protein]-peptidylproline (omega=0)</text>
        <dbReference type="Rhea" id="RHEA:16237"/>
        <dbReference type="Rhea" id="RHEA-COMP:10747"/>
        <dbReference type="Rhea" id="RHEA-COMP:10748"/>
        <dbReference type="ChEBI" id="CHEBI:83833"/>
        <dbReference type="ChEBI" id="CHEBI:83834"/>
        <dbReference type="EC" id="5.2.1.8"/>
    </reaction>
</comment>
<sequence length="529" mass="60575">MINGILMKKLLVLSLVFACLTGEAANKADSVVMTVAGKQVSLDEFVFMARKNGEVNLSDRKSLENYVELYKNFKLKVVDAETAGLDKTKDFTDELEGYRAQLTSSYLSDRDGEEAALRVEYDRLGEVLELSHILFRLPGKTLSRDTLAVYEKAMKVYERIKNGEDMATVGQELAKQDSTKQTGYEYARCLLPMQTIKAFENYAYSMKPGELSMPVRTTLGYHIIKLHSRKPNPGMRRVAHILIPFQKDSVTRSDSETLALAEEVYQKIQGGADFGQLAEENSSDAASARKGGVLPWFGVGEMVEPFEKGAFALNTPGEVSKPVKTRFGYHIIKLLDKGGIPSFEEKKKSWSRVMAQGERNFEYYKAFDERLKKEYGYVFYPEAYAELVALCNDHFPSDKDFYEKAKDMNKTLIHLVDTDFPQSEFAYYIQRCPFSTKTYAGDFMQEVFDLFIRDIVTTTERKNLETKHPEFTHLMQEYRDGILLFNISNQKVWSKPAAEQPELEKAWLQELNKEYPVTINWKLLKKLKK</sequence>
<evidence type="ECO:0000313" key="10">
    <source>
        <dbReference type="Proteomes" id="UP000033047"/>
    </source>
</evidence>
<dbReference type="EMBL" id="AQHV01000012">
    <property type="protein sequence ID" value="KKB54847.1"/>
    <property type="molecule type" value="Genomic_DNA"/>
</dbReference>
<gene>
    <name evidence="9" type="ORF">HMPREF1535_02600</name>
</gene>
<dbReference type="InterPro" id="IPR000297">
    <property type="entry name" value="PPIase_PpiC"/>
</dbReference>
<feature type="domain" description="PpiC" evidence="8">
    <location>
        <begin position="125"/>
        <end position="228"/>
    </location>
</feature>
<dbReference type="Pfam" id="PF13616">
    <property type="entry name" value="Rotamase_3"/>
    <property type="match status" value="1"/>
</dbReference>
<keyword evidence="5 6" id="KW-0413">Isomerase</keyword>
<evidence type="ECO:0000256" key="3">
    <source>
        <dbReference type="ARBA" id="ARBA00022729"/>
    </source>
</evidence>
<dbReference type="PANTHER" id="PTHR47245">
    <property type="entry name" value="PEPTIDYLPROLYL ISOMERASE"/>
    <property type="match status" value="1"/>
</dbReference>
<evidence type="ECO:0000259" key="8">
    <source>
        <dbReference type="PROSITE" id="PS50198"/>
    </source>
</evidence>
<keyword evidence="4 6" id="KW-0697">Rotamase</keyword>
<name>A0A0F5JBM5_9BACT</name>
<dbReference type="RefSeq" id="WP_009859573.1">
    <property type="nucleotide sequence ID" value="NZ_KQ033912.1"/>
</dbReference>
<dbReference type="Gene3D" id="3.10.50.40">
    <property type="match status" value="2"/>
</dbReference>
<evidence type="ECO:0000256" key="2">
    <source>
        <dbReference type="ARBA" id="ARBA00013194"/>
    </source>
</evidence>
<dbReference type="GO" id="GO:0003755">
    <property type="term" value="F:peptidyl-prolyl cis-trans isomerase activity"/>
    <property type="evidence" value="ECO:0007669"/>
    <property type="project" value="UniProtKB-KW"/>
</dbReference>
<dbReference type="PROSITE" id="PS50198">
    <property type="entry name" value="PPIC_PPIASE_2"/>
    <property type="match status" value="2"/>
</dbReference>
<dbReference type="EC" id="5.2.1.8" evidence="2"/>
<protein>
    <recommendedName>
        <fullName evidence="2">peptidylprolyl isomerase</fullName>
        <ecNumber evidence="2">5.2.1.8</ecNumber>
    </recommendedName>
</protein>
<dbReference type="InterPro" id="IPR050245">
    <property type="entry name" value="PrsA_foldase"/>
</dbReference>
<evidence type="ECO:0000256" key="6">
    <source>
        <dbReference type="PROSITE-ProRule" id="PRU00278"/>
    </source>
</evidence>
<proteinExistence type="predicted"/>
<feature type="chain" id="PRO_5002489598" description="peptidylprolyl isomerase" evidence="7">
    <location>
        <begin position="25"/>
        <end position="529"/>
    </location>
</feature>
<evidence type="ECO:0000256" key="7">
    <source>
        <dbReference type="SAM" id="SignalP"/>
    </source>
</evidence>
<dbReference type="STRING" id="927665.HMPREF1535_02600"/>
<reference evidence="9 10" key="1">
    <citation type="submission" date="2013-04" db="EMBL/GenBank/DDBJ databases">
        <title>The Genome Sequence of Parabacteroides goldsteinii DSM 19448.</title>
        <authorList>
            <consortium name="The Broad Institute Genomics Platform"/>
            <person name="Earl A."/>
            <person name="Ward D."/>
            <person name="Feldgarden M."/>
            <person name="Gevers D."/>
            <person name="Martens E."/>
            <person name="Sakamoto M."/>
            <person name="Benno Y."/>
            <person name="Song Y."/>
            <person name="Liu C."/>
            <person name="Lee J."/>
            <person name="Bolanos M."/>
            <person name="Vaisanen M.L."/>
            <person name="Finegold S.M."/>
            <person name="Walker B."/>
            <person name="Young S."/>
            <person name="Zeng Q."/>
            <person name="Gargeya S."/>
            <person name="Fitzgerald M."/>
            <person name="Haas B."/>
            <person name="Abouelleil A."/>
            <person name="Allen A.W."/>
            <person name="Alvarado L."/>
            <person name="Arachchi H.M."/>
            <person name="Berlin A.M."/>
            <person name="Chapman S.B."/>
            <person name="Gainer-Dewar J."/>
            <person name="Goldberg J."/>
            <person name="Griggs A."/>
            <person name="Gujja S."/>
            <person name="Hansen M."/>
            <person name="Howarth C."/>
            <person name="Imamovic A."/>
            <person name="Ireland A."/>
            <person name="Larimer J."/>
            <person name="McCowan C."/>
            <person name="Murphy C."/>
            <person name="Pearson M."/>
            <person name="Poon T.W."/>
            <person name="Priest M."/>
            <person name="Roberts A."/>
            <person name="Saif S."/>
            <person name="Shea T."/>
            <person name="Sisk P."/>
            <person name="Sykes S."/>
            <person name="Wortman J."/>
            <person name="Nusbaum C."/>
            <person name="Birren B."/>
        </authorList>
    </citation>
    <scope>NUCLEOTIDE SEQUENCE [LARGE SCALE GENOMIC DNA]</scope>
    <source>
        <strain evidence="9 10">DSM 19448</strain>
    </source>
</reference>
<evidence type="ECO:0000256" key="1">
    <source>
        <dbReference type="ARBA" id="ARBA00000971"/>
    </source>
</evidence>
<dbReference type="HOGENOM" id="CLU_019451_0_0_10"/>